<dbReference type="PANTHER" id="PTHR21964">
    <property type="entry name" value="BREAST CANCER METASTASIS-SUPPRESSOR 1"/>
    <property type="match status" value="1"/>
</dbReference>
<evidence type="ECO:0000256" key="2">
    <source>
        <dbReference type="ARBA" id="ARBA00022491"/>
    </source>
</evidence>
<evidence type="ECO:0000313" key="8">
    <source>
        <dbReference type="Proteomes" id="UP000590412"/>
    </source>
</evidence>
<evidence type="ECO:0000256" key="6">
    <source>
        <dbReference type="SAM" id="MobiDB-lite"/>
    </source>
</evidence>
<evidence type="ECO:0000256" key="1">
    <source>
        <dbReference type="ARBA" id="ARBA00004123"/>
    </source>
</evidence>
<dbReference type="EMBL" id="JABWAB010000001">
    <property type="protein sequence ID" value="KAF6059514.1"/>
    <property type="molecule type" value="Genomic_DNA"/>
</dbReference>
<comment type="caution">
    <text evidence="7">The sequence shown here is derived from an EMBL/GenBank/DDBJ whole genome shotgun (WGS) entry which is preliminary data.</text>
</comment>
<feature type="compositionally biased region" description="Basic and acidic residues" evidence="6">
    <location>
        <begin position="291"/>
        <end position="308"/>
    </location>
</feature>
<keyword evidence="2" id="KW-0678">Repressor</keyword>
<comment type="subcellular location">
    <subcellularLocation>
        <location evidence="1">Nucleus</location>
    </subcellularLocation>
</comment>
<evidence type="ECO:0000313" key="7">
    <source>
        <dbReference type="EMBL" id="KAF6059514.1"/>
    </source>
</evidence>
<protein>
    <submittedName>
        <fullName evidence="7">Sds3-like family protein</fullName>
    </submittedName>
</protein>
<evidence type="ECO:0000256" key="3">
    <source>
        <dbReference type="ARBA" id="ARBA00023015"/>
    </source>
</evidence>
<evidence type="ECO:0000256" key="5">
    <source>
        <dbReference type="ARBA" id="ARBA00023242"/>
    </source>
</evidence>
<dbReference type="GO" id="GO:0005654">
    <property type="term" value="C:nucleoplasm"/>
    <property type="evidence" value="ECO:0007669"/>
    <property type="project" value="UniProtKB-ARBA"/>
</dbReference>
<organism evidence="7 8">
    <name type="scientific">Candida parapsilosis</name>
    <name type="common">Yeast</name>
    <dbReference type="NCBI Taxonomy" id="5480"/>
    <lineage>
        <taxon>Eukaryota</taxon>
        <taxon>Fungi</taxon>
        <taxon>Dikarya</taxon>
        <taxon>Ascomycota</taxon>
        <taxon>Saccharomycotina</taxon>
        <taxon>Pichiomycetes</taxon>
        <taxon>Debaryomycetaceae</taxon>
        <taxon>Candida/Lodderomyces clade</taxon>
        <taxon>Candida</taxon>
    </lineage>
</organism>
<proteinExistence type="predicted"/>
<evidence type="ECO:0000256" key="4">
    <source>
        <dbReference type="ARBA" id="ARBA00023163"/>
    </source>
</evidence>
<gene>
    <name evidence="7" type="ORF">FOB60_001096</name>
</gene>
<feature type="region of interest" description="Disordered" evidence="6">
    <location>
        <begin position="1"/>
        <end position="28"/>
    </location>
</feature>
<feature type="compositionally biased region" description="Basic and acidic residues" evidence="6">
    <location>
        <begin position="337"/>
        <end position="356"/>
    </location>
</feature>
<feature type="compositionally biased region" description="Polar residues" evidence="6">
    <location>
        <begin position="1"/>
        <end position="11"/>
    </location>
</feature>
<reference evidence="7" key="1">
    <citation type="submission" date="2020-03" db="EMBL/GenBank/DDBJ databases">
        <title>FDA dAtabase for Regulatory Grade micrObial Sequences (FDA-ARGOS): Supporting development and validation of Infectious Disease Dx tests.</title>
        <authorList>
            <person name="Campos J."/>
            <person name="Goldberg B."/>
            <person name="Tallon L."/>
            <person name="Sadzewicz L."/>
            <person name="Vavikolanu K."/>
            <person name="Mehta A."/>
            <person name="Aluvathingal J."/>
            <person name="Nadendla S."/>
            <person name="Nandy P."/>
            <person name="Geyer C."/>
            <person name="Yan Y."/>
            <person name="Sichtig H."/>
        </authorList>
    </citation>
    <scope>NUCLEOTIDE SEQUENCE [LARGE SCALE GENOMIC DNA]</scope>
    <source>
        <strain evidence="7">FDAARGOS_652</strain>
    </source>
</reference>
<dbReference type="AlphaFoldDB" id="A0A8X7NTT4"/>
<feature type="region of interest" description="Disordered" evidence="6">
    <location>
        <begin position="53"/>
        <end position="356"/>
    </location>
</feature>
<feature type="compositionally biased region" description="Basic and acidic residues" evidence="6">
    <location>
        <begin position="102"/>
        <end position="129"/>
    </location>
</feature>
<keyword evidence="4" id="KW-0804">Transcription</keyword>
<dbReference type="InterPro" id="IPR013907">
    <property type="entry name" value="Sds3"/>
</dbReference>
<dbReference type="Pfam" id="PF08598">
    <property type="entry name" value="Sds3"/>
    <property type="match status" value="1"/>
</dbReference>
<sequence>MEQVEVQQSVSDNKKGVQETPGSASTDKLATVTNTIPEQEDQHDALIDENTRLTISKESPLSEVATSPLPFDLSLPESDLDLNSAFLSNKNGVKKSTETPSADEHDSHRENDISKIKQGFMKESKDKHTLVGNGDSQSDVITRQRKDSYESSELSDLGDDESEAETDKMDFLDERDGENLSKSTDLQTLSELTELARLEEIDGDSDDEFLDHHPSKTLYSESFPNAEVIEGNSDVITRKRTATAEPEESESHGDKKLKTEPVTEHGLSKDDATSEEKTDDTANNRNGAIDGGHEKEPEVDNDEIEHGSTKISPDDEDNEAEAEDEGDEEDEEVENEEGVKWDSKSQQKGKIERAAETEEEIVQELVEKSVEETVAEENDTDINEQRELAVKGLIAIEKCFAEVRDKLYDDKLALLEKELQLCLDGSHPELSKIYQKINGFYQDSLNLANASLAYRLKCVDKETMATRTSIHQNYLRNIMDTKNAMITETTSMWYKINKERNQLDQIVPDFNYSAIPSSISAQGEVTVSNSSNVADMMGTAAPKMKKAIKQNAIIELVQQRNNLNEQLGILNGLVTFHGFPSAVTSSISQDEVATQELLLRKASEDEINEDLRAMGIRT</sequence>
<name>A0A8X7NTT4_CANPA</name>
<feature type="compositionally biased region" description="Basic and acidic residues" evidence="6">
    <location>
        <begin position="165"/>
        <end position="179"/>
    </location>
</feature>
<dbReference type="GO" id="GO:0010468">
    <property type="term" value="P:regulation of gene expression"/>
    <property type="evidence" value="ECO:0007669"/>
    <property type="project" value="UniProtKB-ARBA"/>
</dbReference>
<dbReference type="Proteomes" id="UP000590412">
    <property type="component" value="Unassembled WGS sequence"/>
</dbReference>
<feature type="compositionally biased region" description="Polar residues" evidence="6">
    <location>
        <begin position="180"/>
        <end position="191"/>
    </location>
</feature>
<feature type="compositionally biased region" description="Acidic residues" evidence="6">
    <location>
        <begin position="314"/>
        <end position="336"/>
    </location>
</feature>
<keyword evidence="3" id="KW-0805">Transcription regulation</keyword>
<keyword evidence="5" id="KW-0539">Nucleus</keyword>
<feature type="compositionally biased region" description="Basic and acidic residues" evidence="6">
    <location>
        <begin position="249"/>
        <end position="282"/>
    </location>
</feature>
<accession>A0A8X7NTT4</accession>
<dbReference type="SMART" id="SM01401">
    <property type="entry name" value="Sds3"/>
    <property type="match status" value="1"/>
</dbReference>